<dbReference type="EMBL" id="LGRX02006216">
    <property type="protein sequence ID" value="KAK3277196.1"/>
    <property type="molecule type" value="Genomic_DNA"/>
</dbReference>
<sequence length="119" mass="12856">DSEEATPVGLVVGIAIAVFIGSLLLFGLIYYAIRTYWLDTSFAGEAAPESGGEYSMIHAPGGVEFKAAINNPTHLATVAIQEEEREAALQQQQQQQQQYRSNSNTAAAAAALQQHKHLR</sequence>
<name>A0AAE0GFM0_9CHLO</name>
<evidence type="ECO:0000313" key="3">
    <source>
        <dbReference type="EMBL" id="KAK3277196.1"/>
    </source>
</evidence>
<proteinExistence type="predicted"/>
<evidence type="ECO:0000256" key="2">
    <source>
        <dbReference type="SAM" id="Phobius"/>
    </source>
</evidence>
<feature type="region of interest" description="Disordered" evidence="1">
    <location>
        <begin position="87"/>
        <end position="119"/>
    </location>
</feature>
<dbReference type="Proteomes" id="UP001190700">
    <property type="component" value="Unassembled WGS sequence"/>
</dbReference>
<evidence type="ECO:0000313" key="4">
    <source>
        <dbReference type="Proteomes" id="UP001190700"/>
    </source>
</evidence>
<keyword evidence="4" id="KW-1185">Reference proteome</keyword>
<organism evidence="3 4">
    <name type="scientific">Cymbomonas tetramitiformis</name>
    <dbReference type="NCBI Taxonomy" id="36881"/>
    <lineage>
        <taxon>Eukaryota</taxon>
        <taxon>Viridiplantae</taxon>
        <taxon>Chlorophyta</taxon>
        <taxon>Pyramimonadophyceae</taxon>
        <taxon>Pyramimonadales</taxon>
        <taxon>Pyramimonadaceae</taxon>
        <taxon>Cymbomonas</taxon>
    </lineage>
</organism>
<feature type="non-terminal residue" evidence="3">
    <location>
        <position position="1"/>
    </location>
</feature>
<protein>
    <submittedName>
        <fullName evidence="3">Uncharacterized protein</fullName>
    </submittedName>
</protein>
<dbReference type="AlphaFoldDB" id="A0AAE0GFM0"/>
<comment type="caution">
    <text evidence="3">The sequence shown here is derived from an EMBL/GenBank/DDBJ whole genome shotgun (WGS) entry which is preliminary data.</text>
</comment>
<evidence type="ECO:0000256" key="1">
    <source>
        <dbReference type="SAM" id="MobiDB-lite"/>
    </source>
</evidence>
<reference evidence="3 4" key="1">
    <citation type="journal article" date="2015" name="Genome Biol. Evol.">
        <title>Comparative Genomics of a Bacterivorous Green Alga Reveals Evolutionary Causalities and Consequences of Phago-Mixotrophic Mode of Nutrition.</title>
        <authorList>
            <person name="Burns J.A."/>
            <person name="Paasch A."/>
            <person name="Narechania A."/>
            <person name="Kim E."/>
        </authorList>
    </citation>
    <scope>NUCLEOTIDE SEQUENCE [LARGE SCALE GENOMIC DNA]</scope>
    <source>
        <strain evidence="3 4">PLY_AMNH</strain>
    </source>
</reference>
<keyword evidence="2" id="KW-0472">Membrane</keyword>
<gene>
    <name evidence="3" type="ORF">CYMTET_14780</name>
</gene>
<keyword evidence="2" id="KW-1133">Transmembrane helix</keyword>
<keyword evidence="2" id="KW-0812">Transmembrane</keyword>
<accession>A0AAE0GFM0</accession>
<feature type="transmembrane region" description="Helical" evidence="2">
    <location>
        <begin position="12"/>
        <end position="33"/>
    </location>
</feature>